<dbReference type="Proteomes" id="UP001589589">
    <property type="component" value="Unassembled WGS sequence"/>
</dbReference>
<dbReference type="InterPro" id="IPR008302">
    <property type="entry name" value="NamZ"/>
</dbReference>
<dbReference type="Pfam" id="PF20732">
    <property type="entry name" value="NamZ_C"/>
    <property type="match status" value="1"/>
</dbReference>
<dbReference type="EMBL" id="JBHMEX010000032">
    <property type="protein sequence ID" value="MFB9064615.1"/>
    <property type="molecule type" value="Genomic_DNA"/>
</dbReference>
<evidence type="ECO:0000259" key="1">
    <source>
        <dbReference type="Pfam" id="PF07075"/>
    </source>
</evidence>
<dbReference type="RefSeq" id="WP_290266791.1">
    <property type="nucleotide sequence ID" value="NZ_JAUFQQ010000005.1"/>
</dbReference>
<feature type="domain" description="Peptidoglycan beta-N-acetylmuramidase NamZ C-terminal" evidence="2">
    <location>
        <begin position="264"/>
        <end position="399"/>
    </location>
</feature>
<comment type="caution">
    <text evidence="3">The sequence shown here is derived from an EMBL/GenBank/DDBJ whole genome shotgun (WGS) entry which is preliminary data.</text>
</comment>
<keyword evidence="4" id="KW-1185">Reference proteome</keyword>
<dbReference type="Gene3D" id="3.40.50.12170">
    <property type="entry name" value="Uncharacterised protein PF07075, DUF1343"/>
    <property type="match status" value="1"/>
</dbReference>
<dbReference type="PANTHER" id="PTHR42915:SF1">
    <property type="entry name" value="PEPTIDOGLYCAN BETA-N-ACETYLMURAMIDASE NAMZ"/>
    <property type="match status" value="1"/>
</dbReference>
<accession>A0ABV5FM43</accession>
<dbReference type="Gene3D" id="3.90.1150.140">
    <property type="match status" value="1"/>
</dbReference>
<dbReference type="PANTHER" id="PTHR42915">
    <property type="entry name" value="HYPOTHETICAL 460 KDA PROTEIN IN FEUA-SIGW INTERGENIC REGION [PRECURSOR]"/>
    <property type="match status" value="1"/>
</dbReference>
<sequence length="399" mass="44882">MIKFIAKSALFIATVFYVPSYSNTFLAVEKNNTIEVNNPIIKTGADNYEKYLPLLKDKKVGIITNQTGILSNKTHLVDFLLEKKIAVQTIFAPEHGFRGTADAGEHVVDAKDAKTGLPIISLYGDNKKPKAAQLAGIDVMIFDLQDVGARFYTYISSLHYVMEACAENGIPMMVLDRPNPNGGIIDGPLLEKEYTSFVGMHPIPLLHGMTIGEYAQMINGQKWLKNGIQCKLTVIPCVDYDRKMEYSLLAKPSPNLPNDQSINLYASLCLFEGTNVSMGRGTEKQFQIYGSPFLTKTNFSFTPKPNFGAKDPLYNGKECFGEDLTAYPKLTKLELKWLINAYQNTSDKTKFFNPFFTKLAGTKKLQQQIESGISESKIRKTWQKDLESFKKMRMTYLIY</sequence>
<dbReference type="InterPro" id="IPR048502">
    <property type="entry name" value="NamZ_N"/>
</dbReference>
<gene>
    <name evidence="3" type="ORF">ACFFUQ_11325</name>
</gene>
<reference evidence="3 4" key="1">
    <citation type="submission" date="2024-09" db="EMBL/GenBank/DDBJ databases">
        <authorList>
            <person name="Sun Q."/>
            <person name="Mori K."/>
        </authorList>
    </citation>
    <scope>NUCLEOTIDE SEQUENCE [LARGE SCALE GENOMIC DNA]</scope>
    <source>
        <strain evidence="3 4">CECT 7908</strain>
    </source>
</reference>
<dbReference type="Pfam" id="PF07075">
    <property type="entry name" value="NamZ_N"/>
    <property type="match status" value="1"/>
</dbReference>
<evidence type="ECO:0000259" key="2">
    <source>
        <dbReference type="Pfam" id="PF20732"/>
    </source>
</evidence>
<name>A0ABV5FM43_9FLAO</name>
<evidence type="ECO:0000313" key="4">
    <source>
        <dbReference type="Proteomes" id="UP001589589"/>
    </source>
</evidence>
<organism evidence="3 4">
    <name type="scientific">Flavobacterium branchiarum</name>
    <dbReference type="NCBI Taxonomy" id="1114870"/>
    <lineage>
        <taxon>Bacteria</taxon>
        <taxon>Pseudomonadati</taxon>
        <taxon>Bacteroidota</taxon>
        <taxon>Flavobacteriia</taxon>
        <taxon>Flavobacteriales</taxon>
        <taxon>Flavobacteriaceae</taxon>
        <taxon>Flavobacterium</taxon>
    </lineage>
</organism>
<protein>
    <submittedName>
        <fullName evidence="3">DUF1343 domain-containing protein</fullName>
    </submittedName>
</protein>
<proteinExistence type="predicted"/>
<dbReference type="InterPro" id="IPR048503">
    <property type="entry name" value="NamZ_C"/>
</dbReference>
<evidence type="ECO:0000313" key="3">
    <source>
        <dbReference type="EMBL" id="MFB9064615.1"/>
    </source>
</evidence>
<feature type="domain" description="Peptidoglycan beta-N-acetylmuramidase NamZ N-terminal" evidence="1">
    <location>
        <begin position="60"/>
        <end position="259"/>
    </location>
</feature>
<dbReference type="PIRSF" id="PIRSF016719">
    <property type="entry name" value="UCP016719"/>
    <property type="match status" value="1"/>
</dbReference>